<dbReference type="GeneID" id="18820818"/>
<dbReference type="EMBL" id="GL945439">
    <property type="protein sequence ID" value="EGO21386.1"/>
    <property type="molecule type" value="Genomic_DNA"/>
</dbReference>
<accession>F8P7H2</accession>
<reference evidence="1" key="1">
    <citation type="submission" date="2011-04" db="EMBL/GenBank/DDBJ databases">
        <title>Evolution of plant cell wall degrading machinery underlies the functional diversity of forest fungi.</title>
        <authorList>
            <consortium name="US DOE Joint Genome Institute (JGI-PGF)"/>
            <person name="Eastwood D.C."/>
            <person name="Floudas D."/>
            <person name="Binder M."/>
            <person name="Majcherczyk A."/>
            <person name="Schneider P."/>
            <person name="Aerts A."/>
            <person name="Asiegbu F.O."/>
            <person name="Baker S.E."/>
            <person name="Barry K."/>
            <person name="Bendiksby M."/>
            <person name="Blumentritt M."/>
            <person name="Coutinho P.M."/>
            <person name="Cullen D."/>
            <person name="Cullen D."/>
            <person name="Gathman A."/>
            <person name="Goodell B."/>
            <person name="Henrissat B."/>
            <person name="Ihrmark K."/>
            <person name="Kauserud H."/>
            <person name="Kohler A."/>
            <person name="LaButti K."/>
            <person name="Lapidus A."/>
            <person name="Lavin J.L."/>
            <person name="Lee Y.-H."/>
            <person name="Lindquist E."/>
            <person name="Lilly W."/>
            <person name="Lucas S."/>
            <person name="Morin E."/>
            <person name="Murat C."/>
            <person name="Oguiza J.A."/>
            <person name="Park J."/>
            <person name="Pisabarro A.G."/>
            <person name="Riley R."/>
            <person name="Rosling A."/>
            <person name="Salamov A."/>
            <person name="Schmidt O."/>
            <person name="Schmutz J."/>
            <person name="Skrede I."/>
            <person name="Stenlid J."/>
            <person name="Wiebenga A."/>
            <person name="Xie X."/>
            <person name="Kues U."/>
            <person name="Hibbett D.S."/>
            <person name="Hoffmeister D."/>
            <person name="Hogberg N."/>
            <person name="Martin F."/>
            <person name="Grigoriev I.V."/>
            <person name="Watkinson S.C."/>
        </authorList>
    </citation>
    <scope>NUCLEOTIDE SEQUENCE</scope>
    <source>
        <strain evidence="1">S7.9</strain>
    </source>
</reference>
<dbReference type="AlphaFoldDB" id="F8P7H2"/>
<dbReference type="KEGG" id="sla:SERLADRAFT_476502"/>
<gene>
    <name evidence="1" type="ORF">SERLADRAFT_476502</name>
</gene>
<proteinExistence type="predicted"/>
<name>F8P7H2_SERL9</name>
<dbReference type="RefSeq" id="XP_007322343.1">
    <property type="nucleotide sequence ID" value="XM_007322281.1"/>
</dbReference>
<evidence type="ECO:0000313" key="1">
    <source>
        <dbReference type="EMBL" id="EGO21386.1"/>
    </source>
</evidence>
<sequence length="53" mass="5914">MSTRGGNASFQMAKILWASIRLRRMGVFPVYSQQQVMRTIVITRNTGLTAVLG</sequence>
<dbReference type="HOGENOM" id="CLU_3074513_0_0_1"/>
<protein>
    <submittedName>
        <fullName evidence="1">Uncharacterized protein</fullName>
    </submittedName>
</protein>
<feature type="non-terminal residue" evidence="1">
    <location>
        <position position="53"/>
    </location>
</feature>
<organism>
    <name type="scientific">Serpula lacrymans var. lacrymans (strain S7.9)</name>
    <name type="common">Dry rot fungus</name>
    <dbReference type="NCBI Taxonomy" id="578457"/>
    <lineage>
        <taxon>Eukaryota</taxon>
        <taxon>Fungi</taxon>
        <taxon>Dikarya</taxon>
        <taxon>Basidiomycota</taxon>
        <taxon>Agaricomycotina</taxon>
        <taxon>Agaricomycetes</taxon>
        <taxon>Agaricomycetidae</taxon>
        <taxon>Boletales</taxon>
        <taxon>Coniophorineae</taxon>
        <taxon>Serpulaceae</taxon>
        <taxon>Serpula</taxon>
    </lineage>
</organism>
<dbReference type="Proteomes" id="UP000008064">
    <property type="component" value="Unassembled WGS sequence"/>
</dbReference>